<evidence type="ECO:0000313" key="1">
    <source>
        <dbReference type="EMBL" id="ETS01439.1"/>
    </source>
</evidence>
<gene>
    <name evidence="1" type="ORF">M419DRAFT_119174</name>
</gene>
<organism evidence="1 2">
    <name type="scientific">Hypocrea jecorina (strain ATCC 56765 / BCRC 32924 / NRRL 11460 / Rut C-30)</name>
    <name type="common">Trichoderma reesei</name>
    <dbReference type="NCBI Taxonomy" id="1344414"/>
    <lineage>
        <taxon>Eukaryota</taxon>
        <taxon>Fungi</taxon>
        <taxon>Dikarya</taxon>
        <taxon>Ascomycota</taxon>
        <taxon>Pezizomycotina</taxon>
        <taxon>Sordariomycetes</taxon>
        <taxon>Hypocreomycetidae</taxon>
        <taxon>Hypocreales</taxon>
        <taxon>Hypocreaceae</taxon>
        <taxon>Trichoderma</taxon>
    </lineage>
</organism>
<reference evidence="2" key="1">
    <citation type="journal article" date="2013" name="Ind. Biotechnol.">
        <title>Comparative genomics analysis of Trichoderma reesei strains.</title>
        <authorList>
            <person name="Koike H."/>
            <person name="Aerts A."/>
            <person name="LaButti K."/>
            <person name="Grigoriev I.V."/>
            <person name="Baker S.E."/>
        </authorList>
    </citation>
    <scope>NUCLEOTIDE SEQUENCE [LARGE SCALE GENOMIC DNA]</scope>
    <source>
        <strain evidence="2">ATCC 56765 / BCRC 32924 / NRRL 11460 / Rut C-30</strain>
    </source>
</reference>
<evidence type="ECO:0000313" key="2">
    <source>
        <dbReference type="Proteomes" id="UP000024376"/>
    </source>
</evidence>
<accession>A0A024S7Z6</accession>
<proteinExistence type="predicted"/>
<dbReference type="Proteomes" id="UP000024376">
    <property type="component" value="Unassembled WGS sequence"/>
</dbReference>
<sequence>MRLMVYPKSNQKAFPPSVPKDVLFPSMLAFRCEQQKPKTYNVKRSLCTGAASAKGQTPGQVM</sequence>
<dbReference type="KEGG" id="trr:M419DRAFT_119174"/>
<dbReference type="HOGENOM" id="CLU_2905775_0_0_1"/>
<protein>
    <submittedName>
        <fullName evidence="1">Uncharacterized protein</fullName>
    </submittedName>
</protein>
<name>A0A024S7Z6_HYPJR</name>
<dbReference type="AlphaFoldDB" id="A0A024S7Z6"/>
<dbReference type="EMBL" id="KI911148">
    <property type="protein sequence ID" value="ETS01439.1"/>
    <property type="molecule type" value="Genomic_DNA"/>
</dbReference>